<accession>K0S1L6</accession>
<gene>
    <name evidence="2" type="ORF">THAOC_27949</name>
</gene>
<evidence type="ECO:0000313" key="2">
    <source>
        <dbReference type="EMBL" id="EJK52747.1"/>
    </source>
</evidence>
<comment type="caution">
    <text evidence="2">The sequence shown here is derived from an EMBL/GenBank/DDBJ whole genome shotgun (WGS) entry which is preliminary data.</text>
</comment>
<protein>
    <submittedName>
        <fullName evidence="2">Uncharacterized protein</fullName>
    </submittedName>
</protein>
<dbReference type="Proteomes" id="UP000266841">
    <property type="component" value="Unassembled WGS sequence"/>
</dbReference>
<dbReference type="EMBL" id="AGNL01039300">
    <property type="protein sequence ID" value="EJK52747.1"/>
    <property type="molecule type" value="Genomic_DNA"/>
</dbReference>
<dbReference type="AlphaFoldDB" id="K0S1L6"/>
<reference evidence="2 3" key="1">
    <citation type="journal article" date="2012" name="Genome Biol.">
        <title>Genome and low-iron response of an oceanic diatom adapted to chronic iron limitation.</title>
        <authorList>
            <person name="Lommer M."/>
            <person name="Specht M."/>
            <person name="Roy A.S."/>
            <person name="Kraemer L."/>
            <person name="Andreson R."/>
            <person name="Gutowska M.A."/>
            <person name="Wolf J."/>
            <person name="Bergner S.V."/>
            <person name="Schilhabel M.B."/>
            <person name="Klostermeier U.C."/>
            <person name="Beiko R.G."/>
            <person name="Rosenstiel P."/>
            <person name="Hippler M."/>
            <person name="Laroche J."/>
        </authorList>
    </citation>
    <scope>NUCLEOTIDE SEQUENCE [LARGE SCALE GENOMIC DNA]</scope>
    <source>
        <strain evidence="2 3">CCMP1005</strain>
    </source>
</reference>
<evidence type="ECO:0000256" key="1">
    <source>
        <dbReference type="SAM" id="MobiDB-lite"/>
    </source>
</evidence>
<keyword evidence="3" id="KW-1185">Reference proteome</keyword>
<proteinExistence type="predicted"/>
<feature type="region of interest" description="Disordered" evidence="1">
    <location>
        <begin position="1"/>
        <end position="25"/>
    </location>
</feature>
<name>K0S1L6_THAOC</name>
<feature type="region of interest" description="Disordered" evidence="1">
    <location>
        <begin position="84"/>
        <end position="141"/>
    </location>
</feature>
<evidence type="ECO:0000313" key="3">
    <source>
        <dbReference type="Proteomes" id="UP000266841"/>
    </source>
</evidence>
<sequence>GQARTTGLRSARTTSGRPTSWTGNSHPTLLVTALAGSGPLSGLPWVDYFADRSYTNAIYAGWSGEINEDFERVIKRLARAAAAAGDHGLKISPLVNNDRKGGRRGVPDYATTVPPGSQSSRNCPRQRTAQTQPPALCQGHP</sequence>
<organism evidence="2 3">
    <name type="scientific">Thalassiosira oceanica</name>
    <name type="common">Marine diatom</name>
    <dbReference type="NCBI Taxonomy" id="159749"/>
    <lineage>
        <taxon>Eukaryota</taxon>
        <taxon>Sar</taxon>
        <taxon>Stramenopiles</taxon>
        <taxon>Ochrophyta</taxon>
        <taxon>Bacillariophyta</taxon>
        <taxon>Coscinodiscophyceae</taxon>
        <taxon>Thalassiosirophycidae</taxon>
        <taxon>Thalassiosirales</taxon>
        <taxon>Thalassiosiraceae</taxon>
        <taxon>Thalassiosira</taxon>
    </lineage>
</organism>
<feature type="non-terminal residue" evidence="2">
    <location>
        <position position="1"/>
    </location>
</feature>
<feature type="compositionally biased region" description="Polar residues" evidence="1">
    <location>
        <begin position="114"/>
        <end position="133"/>
    </location>
</feature>